<evidence type="ECO:0000313" key="3">
    <source>
        <dbReference type="Proteomes" id="UP001597508"/>
    </source>
</evidence>
<accession>A0ABW5LS82</accession>
<reference evidence="3" key="1">
    <citation type="journal article" date="2019" name="Int. J. Syst. Evol. Microbiol.">
        <title>The Global Catalogue of Microorganisms (GCM) 10K type strain sequencing project: providing services to taxonomists for standard genome sequencing and annotation.</title>
        <authorList>
            <consortium name="The Broad Institute Genomics Platform"/>
            <consortium name="The Broad Institute Genome Sequencing Center for Infectious Disease"/>
            <person name="Wu L."/>
            <person name="Ma J."/>
        </authorList>
    </citation>
    <scope>NUCLEOTIDE SEQUENCE [LARGE SCALE GENOMIC DNA]</scope>
    <source>
        <strain evidence="3">KCTC 52127</strain>
    </source>
</reference>
<evidence type="ECO:0000313" key="2">
    <source>
        <dbReference type="EMBL" id="MFD2567698.1"/>
    </source>
</evidence>
<dbReference type="RefSeq" id="WP_379666406.1">
    <property type="nucleotide sequence ID" value="NZ_JBHULH010000004.1"/>
</dbReference>
<evidence type="ECO:0000256" key="1">
    <source>
        <dbReference type="SAM" id="SignalP"/>
    </source>
</evidence>
<dbReference type="PANTHER" id="PTHR36920">
    <property type="match status" value="1"/>
</dbReference>
<comment type="caution">
    <text evidence="2">The sequence shown here is derived from an EMBL/GenBank/DDBJ whole genome shotgun (WGS) entry which is preliminary data.</text>
</comment>
<dbReference type="Proteomes" id="UP001597508">
    <property type="component" value="Unassembled WGS sequence"/>
</dbReference>
<dbReference type="EMBL" id="JBHULH010000004">
    <property type="protein sequence ID" value="MFD2567698.1"/>
    <property type="molecule type" value="Genomic_DNA"/>
</dbReference>
<proteinExistence type="predicted"/>
<dbReference type="InterPro" id="IPR011250">
    <property type="entry name" value="OMP/PagP_B-barrel"/>
</dbReference>
<feature type="chain" id="PRO_5047187795" evidence="1">
    <location>
        <begin position="20"/>
        <end position="222"/>
    </location>
</feature>
<sequence length="222" mass="24452">MKRILLGLFMVTCAMNLQAQENENDDFNRWKARFRLISVSPSESATIGTIGGDVEISSAFVPELDFTYFFTKNWAVELILATTKHDVNTIGSDLTAVGGATNSEVDLGSVWLLPPTLSLQYHFDGAKFKPYVGAGLNYTFFYSVDAGNAIQDVDYDNSFGFSFQAGIDYELNDKWFLNLDAKYLLLNTDVTVDASNLAPGLSIPAEVDINPFVVGIGFGYNF</sequence>
<feature type="signal peptide" evidence="1">
    <location>
        <begin position="1"/>
        <end position="19"/>
    </location>
</feature>
<dbReference type="PANTHER" id="PTHR36920:SF1">
    <property type="entry name" value="OUTER MEMBRANE PROTEIN W"/>
    <property type="match status" value="1"/>
</dbReference>
<name>A0ABW5LS82_9FLAO</name>
<dbReference type="InterPro" id="IPR005618">
    <property type="entry name" value="OMPW"/>
</dbReference>
<keyword evidence="3" id="KW-1185">Reference proteome</keyword>
<gene>
    <name evidence="2" type="ORF">ACFSRZ_09960</name>
</gene>
<dbReference type="Gene3D" id="2.40.160.20">
    <property type="match status" value="1"/>
</dbReference>
<dbReference type="SUPFAM" id="SSF56925">
    <property type="entry name" value="OMPA-like"/>
    <property type="match status" value="1"/>
</dbReference>
<protein>
    <submittedName>
        <fullName evidence="2">OmpW family protein</fullName>
    </submittedName>
</protein>
<keyword evidence="1" id="KW-0732">Signal</keyword>
<organism evidence="2 3">
    <name type="scientific">Pseudotenacibaculum haliotis</name>
    <dbReference type="NCBI Taxonomy" id="1862138"/>
    <lineage>
        <taxon>Bacteria</taxon>
        <taxon>Pseudomonadati</taxon>
        <taxon>Bacteroidota</taxon>
        <taxon>Flavobacteriia</taxon>
        <taxon>Flavobacteriales</taxon>
        <taxon>Flavobacteriaceae</taxon>
        <taxon>Pseudotenacibaculum</taxon>
    </lineage>
</organism>
<dbReference type="Pfam" id="PF03922">
    <property type="entry name" value="OmpW"/>
    <property type="match status" value="1"/>
</dbReference>